<dbReference type="EMBL" id="BMNK01000001">
    <property type="protein sequence ID" value="GGP01270.1"/>
    <property type="molecule type" value="Genomic_DNA"/>
</dbReference>
<sequence length="210" mass="21859">MSPTVYGTAFLRSQMLRPPSGGRKPDRGGSMHHTPIRLEAKEWRADAPPGVLRYTFPGIPAKVREARKLVEELFTGTGREDDAGLIVDELANNSILYTRSGKPGGWFGVELAFGTLVRVGVFDLGGAGRLIGAPAPAPSQHDDPEGLEGSAGLGELDAVALGGRGLAIVAELAVTTGSCGSDTLGHFVWADLALPTPVAETPGEALLLVP</sequence>
<accession>A0A917ZYQ1</accession>
<comment type="caution">
    <text evidence="2">The sequence shown here is derived from an EMBL/GenBank/DDBJ whole genome shotgun (WGS) entry which is preliminary data.</text>
</comment>
<keyword evidence="3" id="KW-1185">Reference proteome</keyword>
<gene>
    <name evidence="2" type="ORF">GCM10012278_04050</name>
</gene>
<reference evidence="2" key="1">
    <citation type="journal article" date="2014" name="Int. J. Syst. Evol. Microbiol.">
        <title>Complete genome sequence of Corynebacterium casei LMG S-19264T (=DSM 44701T), isolated from a smear-ripened cheese.</title>
        <authorList>
            <consortium name="US DOE Joint Genome Institute (JGI-PGF)"/>
            <person name="Walter F."/>
            <person name="Albersmeier A."/>
            <person name="Kalinowski J."/>
            <person name="Ruckert C."/>
        </authorList>
    </citation>
    <scope>NUCLEOTIDE SEQUENCE</scope>
    <source>
        <strain evidence="2">CGMCC 4.7430</strain>
    </source>
</reference>
<dbReference type="InterPro" id="IPR050267">
    <property type="entry name" value="Anti-sigma-factor_SerPK"/>
</dbReference>
<evidence type="ECO:0000313" key="2">
    <source>
        <dbReference type="EMBL" id="GGP01270.1"/>
    </source>
</evidence>
<evidence type="ECO:0008006" key="4">
    <source>
        <dbReference type="Google" id="ProtNLM"/>
    </source>
</evidence>
<dbReference type="RefSeq" id="WP_189136711.1">
    <property type="nucleotide sequence ID" value="NZ_BMNK01000001.1"/>
</dbReference>
<feature type="region of interest" description="Disordered" evidence="1">
    <location>
        <begin position="13"/>
        <end position="32"/>
    </location>
</feature>
<dbReference type="PANTHER" id="PTHR35526:SF3">
    <property type="entry name" value="ANTI-SIGMA-F FACTOR RSBW"/>
    <property type="match status" value="1"/>
</dbReference>
<dbReference type="AlphaFoldDB" id="A0A917ZYQ1"/>
<dbReference type="InterPro" id="IPR036890">
    <property type="entry name" value="HATPase_C_sf"/>
</dbReference>
<dbReference type="Proteomes" id="UP000660745">
    <property type="component" value="Unassembled WGS sequence"/>
</dbReference>
<dbReference type="PANTHER" id="PTHR35526">
    <property type="entry name" value="ANTI-SIGMA-F FACTOR RSBW-RELATED"/>
    <property type="match status" value="1"/>
</dbReference>
<organism evidence="2 3">
    <name type="scientific">Nonomuraea glycinis</name>
    <dbReference type="NCBI Taxonomy" id="2047744"/>
    <lineage>
        <taxon>Bacteria</taxon>
        <taxon>Bacillati</taxon>
        <taxon>Actinomycetota</taxon>
        <taxon>Actinomycetes</taxon>
        <taxon>Streptosporangiales</taxon>
        <taxon>Streptosporangiaceae</taxon>
        <taxon>Nonomuraea</taxon>
    </lineage>
</organism>
<proteinExistence type="predicted"/>
<evidence type="ECO:0000256" key="1">
    <source>
        <dbReference type="SAM" id="MobiDB-lite"/>
    </source>
</evidence>
<evidence type="ECO:0000313" key="3">
    <source>
        <dbReference type="Proteomes" id="UP000660745"/>
    </source>
</evidence>
<dbReference type="Gene3D" id="3.30.565.10">
    <property type="entry name" value="Histidine kinase-like ATPase, C-terminal domain"/>
    <property type="match status" value="1"/>
</dbReference>
<protein>
    <recommendedName>
        <fullName evidence="4">ATP-binding protein</fullName>
    </recommendedName>
</protein>
<reference evidence="2" key="2">
    <citation type="submission" date="2020-09" db="EMBL/GenBank/DDBJ databases">
        <authorList>
            <person name="Sun Q."/>
            <person name="Zhou Y."/>
        </authorList>
    </citation>
    <scope>NUCLEOTIDE SEQUENCE</scope>
    <source>
        <strain evidence="2">CGMCC 4.7430</strain>
    </source>
</reference>
<name>A0A917ZYQ1_9ACTN</name>